<feature type="transmembrane region" description="Helical" evidence="2">
    <location>
        <begin position="12"/>
        <end position="31"/>
    </location>
</feature>
<dbReference type="AlphaFoldDB" id="A0A6J7N3M3"/>
<dbReference type="InterPro" id="IPR029057">
    <property type="entry name" value="PRTase-like"/>
</dbReference>
<dbReference type="InterPro" id="IPR000836">
    <property type="entry name" value="PRTase_dom"/>
</dbReference>
<sequence>MFWPGFTGFVHARAMAALGGLVWGGLARGGLVRGGLVRGRLTVGRWAEGLITDVADLALSRACVACDEIGSVLCPPCCAALTRVRRHEVRWRPAPDHAEDDGADAGVSMPPVIVASHYEGATKRVIIAQKEHGVLGLTPVLGAMLAASIVVLGDGPFTLVPIPPHRDSVRRRGIDTLEAIAERAAGELRAAGWRAQCVPMLRRQVDGGRHVGRSAQGRRSAVRGTMAVDDRVLDRGAHRVEQRLGQRSDIVVVDDVVTTGATVNEAVRTLRRFGLDVAGVAAVAGTQRRGEASVSEYE</sequence>
<feature type="transmembrane region" description="Helical" evidence="2">
    <location>
        <begin position="133"/>
        <end position="153"/>
    </location>
</feature>
<dbReference type="SUPFAM" id="SSF53271">
    <property type="entry name" value="PRTase-like"/>
    <property type="match status" value="1"/>
</dbReference>
<comment type="similarity">
    <text evidence="1">Belongs to the ComF/GntX family.</text>
</comment>
<name>A0A6J7N3M3_9ZZZZ</name>
<proteinExistence type="inferred from homology"/>
<evidence type="ECO:0000256" key="1">
    <source>
        <dbReference type="ARBA" id="ARBA00008007"/>
    </source>
</evidence>
<accession>A0A6J7N3M3</accession>
<reference evidence="4" key="1">
    <citation type="submission" date="2020-05" db="EMBL/GenBank/DDBJ databases">
        <authorList>
            <person name="Chiriac C."/>
            <person name="Salcher M."/>
            <person name="Ghai R."/>
            <person name="Kavagutti S V."/>
        </authorList>
    </citation>
    <scope>NUCLEOTIDE SEQUENCE</scope>
</reference>
<dbReference type="PANTHER" id="PTHR47505:SF1">
    <property type="entry name" value="DNA UTILIZATION PROTEIN YHGH"/>
    <property type="match status" value="1"/>
</dbReference>
<dbReference type="InterPro" id="IPR051910">
    <property type="entry name" value="ComF/GntX_DNA_util-trans"/>
</dbReference>
<feature type="domain" description="Phosphoribosyltransferase" evidence="3">
    <location>
        <begin position="248"/>
        <end position="287"/>
    </location>
</feature>
<keyword evidence="2" id="KW-0472">Membrane</keyword>
<organism evidence="4">
    <name type="scientific">freshwater metagenome</name>
    <dbReference type="NCBI Taxonomy" id="449393"/>
    <lineage>
        <taxon>unclassified sequences</taxon>
        <taxon>metagenomes</taxon>
        <taxon>ecological metagenomes</taxon>
    </lineage>
</organism>
<keyword evidence="2" id="KW-0812">Transmembrane</keyword>
<dbReference type="EMBL" id="CAFBOM010000128">
    <property type="protein sequence ID" value="CAB4987961.1"/>
    <property type="molecule type" value="Genomic_DNA"/>
</dbReference>
<keyword evidence="2" id="KW-1133">Transmembrane helix</keyword>
<dbReference type="Pfam" id="PF00156">
    <property type="entry name" value="Pribosyltran"/>
    <property type="match status" value="1"/>
</dbReference>
<evidence type="ECO:0000259" key="3">
    <source>
        <dbReference type="Pfam" id="PF00156"/>
    </source>
</evidence>
<protein>
    <submittedName>
        <fullName evidence="4">Unannotated protein</fullName>
    </submittedName>
</protein>
<evidence type="ECO:0000313" key="4">
    <source>
        <dbReference type="EMBL" id="CAB4987961.1"/>
    </source>
</evidence>
<evidence type="ECO:0000256" key="2">
    <source>
        <dbReference type="SAM" id="Phobius"/>
    </source>
</evidence>
<dbReference type="PANTHER" id="PTHR47505">
    <property type="entry name" value="DNA UTILIZATION PROTEIN YHGH"/>
    <property type="match status" value="1"/>
</dbReference>
<gene>
    <name evidence="4" type="ORF">UFOPK3957_00849</name>
</gene>
<dbReference type="Gene3D" id="3.40.50.2020">
    <property type="match status" value="1"/>
</dbReference>